<organism evidence="1">
    <name type="scientific">hydrothermal vent metagenome</name>
    <dbReference type="NCBI Taxonomy" id="652676"/>
    <lineage>
        <taxon>unclassified sequences</taxon>
        <taxon>metagenomes</taxon>
        <taxon>ecological metagenomes</taxon>
    </lineage>
</organism>
<accession>A0A3B0UDF5</accession>
<gene>
    <name evidence="1" type="ORF">MNBD_ALPHA11-2149</name>
</gene>
<dbReference type="EMBL" id="UOEQ01000542">
    <property type="protein sequence ID" value="VAW24592.1"/>
    <property type="molecule type" value="Genomic_DNA"/>
</dbReference>
<sequence length="40" mass="4744">MQNVTDNNLNLPILYDWRILFAQSLPCEKLYALKRTAGRY</sequence>
<evidence type="ECO:0000313" key="1">
    <source>
        <dbReference type="EMBL" id="VAW24592.1"/>
    </source>
</evidence>
<protein>
    <submittedName>
        <fullName evidence="1">Uncharacterized protein</fullName>
    </submittedName>
</protein>
<name>A0A3B0UDF5_9ZZZZ</name>
<proteinExistence type="predicted"/>
<reference evidence="1" key="1">
    <citation type="submission" date="2018-06" db="EMBL/GenBank/DDBJ databases">
        <authorList>
            <person name="Zhirakovskaya E."/>
        </authorList>
    </citation>
    <scope>NUCLEOTIDE SEQUENCE</scope>
</reference>
<dbReference type="AlphaFoldDB" id="A0A3B0UDF5"/>